<comment type="similarity">
    <text evidence="2">Belongs to the KRE9/KNH1 family.</text>
</comment>
<evidence type="ECO:0000259" key="6">
    <source>
        <dbReference type="Pfam" id="PF05390"/>
    </source>
</evidence>
<name>A0A642UXM4_9ASCO</name>
<dbReference type="Pfam" id="PF05390">
    <property type="entry name" value="Kre9_KNH1_C"/>
    <property type="match status" value="1"/>
</dbReference>
<sequence length="256" mass="28147">MLSYFLLIFLVLGSVFADVKFGELKDSYSATGNIEISWKDDGKEPTVKTLTSIKFLLCTGPNDAIHCFDTPLAQGISPSLKSTKVDLSVVRQLGASGMYYIQMAAESSEKGILLHYSPRFKLKDMTGSYKPTTGGDSEPPEAEDQAVNSAAVGSAVTYTKQTGRTKVAPMQSQPGTSVNLKRKRSRMYPSSAVTYYRTPRKAPAAVTTLTPSWSYTFLKLTNYAKPRPRPTKYYAASEALVRSYKTLNPMTLTNEN</sequence>
<dbReference type="Proteomes" id="UP000761534">
    <property type="component" value="Unassembled WGS sequence"/>
</dbReference>
<dbReference type="GO" id="GO:0042546">
    <property type="term" value="P:cell wall biogenesis"/>
    <property type="evidence" value="ECO:0007669"/>
    <property type="project" value="InterPro"/>
</dbReference>
<dbReference type="Pfam" id="PF10342">
    <property type="entry name" value="Kre9_KNH"/>
    <property type="match status" value="1"/>
</dbReference>
<feature type="signal peptide" evidence="5">
    <location>
        <begin position="1"/>
        <end position="17"/>
    </location>
</feature>
<evidence type="ECO:0000313" key="9">
    <source>
        <dbReference type="Proteomes" id="UP000761534"/>
    </source>
</evidence>
<feature type="chain" id="PRO_5025023613" evidence="5">
    <location>
        <begin position="18"/>
        <end position="256"/>
    </location>
</feature>
<feature type="region of interest" description="Disordered" evidence="4">
    <location>
        <begin position="125"/>
        <end position="147"/>
    </location>
</feature>
<keyword evidence="9" id="KW-1185">Reference proteome</keyword>
<feature type="domain" description="Yeast cell wall synthesis Kre9/Knh1-like N-terminal" evidence="7">
    <location>
        <begin position="25"/>
        <end position="122"/>
    </location>
</feature>
<proteinExistence type="inferred from homology"/>
<comment type="caution">
    <text evidence="8">The sequence shown here is derived from an EMBL/GenBank/DDBJ whole genome shotgun (WGS) entry which is preliminary data.</text>
</comment>
<dbReference type="PANTHER" id="PTHR28154">
    <property type="entry name" value="CELL WALL SYNTHESIS PROTEIN KNH1-RELATED"/>
    <property type="match status" value="1"/>
</dbReference>
<evidence type="ECO:0000256" key="2">
    <source>
        <dbReference type="ARBA" id="ARBA00006816"/>
    </source>
</evidence>
<keyword evidence="3 5" id="KW-0732">Signal</keyword>
<evidence type="ECO:0000256" key="4">
    <source>
        <dbReference type="SAM" id="MobiDB-lite"/>
    </source>
</evidence>
<evidence type="ECO:0000256" key="3">
    <source>
        <dbReference type="ARBA" id="ARBA00022729"/>
    </source>
</evidence>
<dbReference type="OrthoDB" id="2432613at2759"/>
<dbReference type="EMBL" id="SWFS01000396">
    <property type="protein sequence ID" value="KAA8906486.1"/>
    <property type="molecule type" value="Genomic_DNA"/>
</dbReference>
<dbReference type="GO" id="GO:0031505">
    <property type="term" value="P:fungal-type cell wall organization"/>
    <property type="evidence" value="ECO:0007669"/>
    <property type="project" value="TreeGrafter"/>
</dbReference>
<evidence type="ECO:0000259" key="7">
    <source>
        <dbReference type="Pfam" id="PF10342"/>
    </source>
</evidence>
<feature type="domain" description="Yeast cell wall synthesis Kre9/Knh1 C-terminal" evidence="6">
    <location>
        <begin position="155"/>
        <end position="247"/>
    </location>
</feature>
<dbReference type="GO" id="GO:0005576">
    <property type="term" value="C:extracellular region"/>
    <property type="evidence" value="ECO:0007669"/>
    <property type="project" value="TreeGrafter"/>
</dbReference>
<dbReference type="VEuPathDB" id="FungiDB:TRICI_005151"/>
<reference evidence="8" key="1">
    <citation type="journal article" date="2019" name="G3 (Bethesda)">
        <title>Genome Assemblies of Two Rare Opportunistic Yeast Pathogens: Diutina rugosa (syn. Candida rugosa) and Trichomonascus ciferrii (syn. Candida ciferrii).</title>
        <authorList>
            <person name="Mixao V."/>
            <person name="Saus E."/>
            <person name="Hansen A.P."/>
            <person name="Lass-Florl C."/>
            <person name="Gabaldon T."/>
        </authorList>
    </citation>
    <scope>NUCLEOTIDE SEQUENCE</scope>
    <source>
        <strain evidence="8">CBS 4856</strain>
    </source>
</reference>
<dbReference type="PANTHER" id="PTHR28154:SF1">
    <property type="entry name" value="CELL WALL SYNTHESIS PROTEIN KNH1-RELATED"/>
    <property type="match status" value="1"/>
</dbReference>
<accession>A0A642UXM4</accession>
<dbReference type="GO" id="GO:0006078">
    <property type="term" value="P:(1-&gt;6)-beta-D-glucan biosynthetic process"/>
    <property type="evidence" value="ECO:0007669"/>
    <property type="project" value="InterPro"/>
</dbReference>
<dbReference type="AlphaFoldDB" id="A0A642UXM4"/>
<dbReference type="InterPro" id="IPR008659">
    <property type="entry name" value="Kre9/Knh1_C"/>
</dbReference>
<comment type="function">
    <text evidence="1">Involved in cell wall beta(1-&gt;6) glucan synthesis.</text>
</comment>
<protein>
    <submittedName>
        <fullName evidence="8">Uncharacterized protein</fullName>
    </submittedName>
</protein>
<gene>
    <name evidence="8" type="ORF">TRICI_005151</name>
</gene>
<evidence type="ECO:0000256" key="5">
    <source>
        <dbReference type="SAM" id="SignalP"/>
    </source>
</evidence>
<evidence type="ECO:0000313" key="8">
    <source>
        <dbReference type="EMBL" id="KAA8906486.1"/>
    </source>
</evidence>
<dbReference type="InterPro" id="IPR045328">
    <property type="entry name" value="Kre9/Knh1"/>
</dbReference>
<evidence type="ECO:0000256" key="1">
    <source>
        <dbReference type="ARBA" id="ARBA00004010"/>
    </source>
</evidence>
<dbReference type="InterPro" id="IPR018466">
    <property type="entry name" value="Kre9/Knh1-like_N"/>
</dbReference>
<organism evidence="8 9">
    <name type="scientific">Trichomonascus ciferrii</name>
    <dbReference type="NCBI Taxonomy" id="44093"/>
    <lineage>
        <taxon>Eukaryota</taxon>
        <taxon>Fungi</taxon>
        <taxon>Dikarya</taxon>
        <taxon>Ascomycota</taxon>
        <taxon>Saccharomycotina</taxon>
        <taxon>Dipodascomycetes</taxon>
        <taxon>Dipodascales</taxon>
        <taxon>Trichomonascaceae</taxon>
        <taxon>Trichomonascus</taxon>
        <taxon>Trichomonascus ciferrii complex</taxon>
    </lineage>
</organism>